<dbReference type="Gene3D" id="1.20.120.160">
    <property type="entry name" value="HPT domain"/>
    <property type="match status" value="1"/>
</dbReference>
<dbReference type="EMBL" id="CP018889">
    <property type="protein sequence ID" value="AUI67372.2"/>
    <property type="molecule type" value="Genomic_DNA"/>
</dbReference>
<dbReference type="InterPro" id="IPR036641">
    <property type="entry name" value="HPT_dom_sf"/>
</dbReference>
<feature type="domain" description="HPt" evidence="11">
    <location>
        <begin position="877"/>
        <end position="976"/>
    </location>
</feature>
<dbReference type="SUPFAM" id="SSF47384">
    <property type="entry name" value="Homodimeric domain of signal transducing histidine kinase"/>
    <property type="match status" value="1"/>
</dbReference>
<dbReference type="SUPFAM" id="SSF47226">
    <property type="entry name" value="Histidine-containing phosphotransfer domain, HPT domain"/>
    <property type="match status" value="1"/>
</dbReference>
<keyword evidence="13" id="KW-1185">Reference proteome</keyword>
<accession>A0A2N9YA90</accession>
<evidence type="ECO:0000256" key="2">
    <source>
        <dbReference type="ARBA" id="ARBA00012438"/>
    </source>
</evidence>
<dbReference type="CDD" id="cd17546">
    <property type="entry name" value="REC_hyHK_CKI1_RcsC-like"/>
    <property type="match status" value="1"/>
</dbReference>
<name>A0A2N9YA90_9GAMM</name>
<dbReference type="SUPFAM" id="SSF52172">
    <property type="entry name" value="CheY-like"/>
    <property type="match status" value="2"/>
</dbReference>
<evidence type="ECO:0000256" key="7">
    <source>
        <dbReference type="SAM" id="Phobius"/>
    </source>
</evidence>
<dbReference type="SMART" id="SM00388">
    <property type="entry name" value="HisKA"/>
    <property type="match status" value="1"/>
</dbReference>
<dbReference type="SMART" id="SM00448">
    <property type="entry name" value="REC"/>
    <property type="match status" value="2"/>
</dbReference>
<dbReference type="PROSITE" id="PS50109">
    <property type="entry name" value="HIS_KIN"/>
    <property type="match status" value="1"/>
</dbReference>
<dbReference type="SUPFAM" id="SSF55874">
    <property type="entry name" value="ATPase domain of HSP90 chaperone/DNA topoisomerase II/histidine kinase"/>
    <property type="match status" value="1"/>
</dbReference>
<feature type="modified residue" description="4-aspartylphosphate" evidence="6">
    <location>
        <position position="748"/>
    </location>
</feature>
<dbReference type="SUPFAM" id="SSF55785">
    <property type="entry name" value="PYP-like sensor domain (PAS domain)"/>
    <property type="match status" value="1"/>
</dbReference>
<dbReference type="Pfam" id="PF01627">
    <property type="entry name" value="Hpt"/>
    <property type="match status" value="1"/>
</dbReference>
<dbReference type="InterPro" id="IPR008207">
    <property type="entry name" value="Sig_transdc_His_kin_Hpt_dom"/>
</dbReference>
<feature type="domain" description="Response regulatory" evidence="9">
    <location>
        <begin position="699"/>
        <end position="819"/>
    </location>
</feature>
<organism evidence="12 13">
    <name type="scientific">Beggiatoa leptomitoformis</name>
    <dbReference type="NCBI Taxonomy" id="288004"/>
    <lineage>
        <taxon>Bacteria</taxon>
        <taxon>Pseudomonadati</taxon>
        <taxon>Pseudomonadota</taxon>
        <taxon>Gammaproteobacteria</taxon>
        <taxon>Thiotrichales</taxon>
        <taxon>Thiotrichaceae</taxon>
        <taxon>Beggiatoa</taxon>
    </lineage>
</organism>
<reference evidence="13" key="1">
    <citation type="submission" date="2016-12" db="EMBL/GenBank/DDBJ databases">
        <title>Complete Genome Sequence of Beggiatoa leptomitiformis D-401.</title>
        <authorList>
            <person name="Fomenkov A."/>
            <person name="Vincze T."/>
            <person name="Grabovich M."/>
            <person name="Anton B.P."/>
            <person name="Dubinina G."/>
            <person name="Orlova M."/>
            <person name="Belousova E."/>
            <person name="Roberts R.J."/>
        </authorList>
    </citation>
    <scope>NUCLEOTIDE SEQUENCE [LARGE SCALE GENOMIC DNA]</scope>
    <source>
        <strain evidence="13">D-401</strain>
    </source>
</reference>
<dbReference type="Gene3D" id="1.10.287.130">
    <property type="match status" value="1"/>
</dbReference>
<keyword evidence="7" id="KW-1133">Transmembrane helix</keyword>
<dbReference type="CDD" id="cd00130">
    <property type="entry name" value="PAS"/>
    <property type="match status" value="1"/>
</dbReference>
<dbReference type="InterPro" id="IPR011006">
    <property type="entry name" value="CheY-like_superfamily"/>
</dbReference>
<keyword evidence="3 6" id="KW-0597">Phosphoprotein</keyword>
<dbReference type="SMART" id="SM00387">
    <property type="entry name" value="HATPase_c"/>
    <property type="match status" value="1"/>
</dbReference>
<dbReference type="InterPro" id="IPR001789">
    <property type="entry name" value="Sig_transdc_resp-reg_receiver"/>
</dbReference>
<dbReference type="InterPro" id="IPR005467">
    <property type="entry name" value="His_kinase_dom"/>
</dbReference>
<dbReference type="Gene3D" id="3.30.450.20">
    <property type="entry name" value="PAS domain"/>
    <property type="match status" value="1"/>
</dbReference>
<evidence type="ECO:0000256" key="5">
    <source>
        <dbReference type="PROSITE-ProRule" id="PRU00110"/>
    </source>
</evidence>
<dbReference type="GO" id="GO:0000155">
    <property type="term" value="F:phosphorelay sensor kinase activity"/>
    <property type="evidence" value="ECO:0007669"/>
    <property type="project" value="InterPro"/>
</dbReference>
<keyword evidence="4" id="KW-0902">Two-component regulatory system</keyword>
<dbReference type="Pfam" id="PF00512">
    <property type="entry name" value="HisKA"/>
    <property type="match status" value="1"/>
</dbReference>
<dbReference type="PANTHER" id="PTHR45339:SF5">
    <property type="entry name" value="HISTIDINE KINASE"/>
    <property type="match status" value="1"/>
</dbReference>
<evidence type="ECO:0000313" key="13">
    <source>
        <dbReference type="Proteomes" id="UP000234271"/>
    </source>
</evidence>
<dbReference type="GO" id="GO:0005886">
    <property type="term" value="C:plasma membrane"/>
    <property type="evidence" value="ECO:0007669"/>
    <property type="project" value="UniProtKB-SubCell"/>
</dbReference>
<dbReference type="NCBIfam" id="TIGR00229">
    <property type="entry name" value="sensory_box"/>
    <property type="match status" value="1"/>
</dbReference>
<proteinExistence type="predicted"/>
<dbReference type="InterPro" id="IPR003661">
    <property type="entry name" value="HisK_dim/P_dom"/>
</dbReference>
<feature type="transmembrane region" description="Helical" evidence="7">
    <location>
        <begin position="42"/>
        <end position="60"/>
    </location>
</feature>
<evidence type="ECO:0000259" key="8">
    <source>
        <dbReference type="PROSITE" id="PS50109"/>
    </source>
</evidence>
<dbReference type="PROSITE" id="PS50112">
    <property type="entry name" value="PAS"/>
    <property type="match status" value="1"/>
</dbReference>
<evidence type="ECO:0000256" key="6">
    <source>
        <dbReference type="PROSITE-ProRule" id="PRU00169"/>
    </source>
</evidence>
<feature type="modified residue" description="4-aspartylphosphate" evidence="6">
    <location>
        <position position="615"/>
    </location>
</feature>
<evidence type="ECO:0000256" key="3">
    <source>
        <dbReference type="ARBA" id="ARBA00022553"/>
    </source>
</evidence>
<dbReference type="PROSITE" id="PS50110">
    <property type="entry name" value="RESPONSE_REGULATORY"/>
    <property type="match status" value="2"/>
</dbReference>
<dbReference type="PANTHER" id="PTHR45339">
    <property type="entry name" value="HYBRID SIGNAL TRANSDUCTION HISTIDINE KINASE J"/>
    <property type="match status" value="1"/>
</dbReference>
<dbReference type="Proteomes" id="UP000234271">
    <property type="component" value="Chromosome"/>
</dbReference>
<evidence type="ECO:0000256" key="1">
    <source>
        <dbReference type="ARBA" id="ARBA00000085"/>
    </source>
</evidence>
<dbReference type="Pfam" id="PF13426">
    <property type="entry name" value="PAS_9"/>
    <property type="match status" value="1"/>
</dbReference>
<dbReference type="PROSITE" id="PS50894">
    <property type="entry name" value="HPT"/>
    <property type="match status" value="1"/>
</dbReference>
<keyword evidence="7" id="KW-0472">Membrane</keyword>
<dbReference type="Gene3D" id="3.30.565.10">
    <property type="entry name" value="Histidine kinase-like ATPase, C-terminal domain"/>
    <property type="match status" value="1"/>
</dbReference>
<dbReference type="GO" id="GO:0005524">
    <property type="term" value="F:ATP binding"/>
    <property type="evidence" value="ECO:0007669"/>
    <property type="project" value="UniProtKB-KW"/>
</dbReference>
<comment type="catalytic activity">
    <reaction evidence="1">
        <text>ATP + protein L-histidine = ADP + protein N-phospho-L-histidine.</text>
        <dbReference type="EC" id="2.7.13.3"/>
    </reaction>
</comment>
<dbReference type="SMART" id="SM00091">
    <property type="entry name" value="PAS"/>
    <property type="match status" value="1"/>
</dbReference>
<sequence length="976" mass="111163">MLVMKSYLITKPFIFSVLLSCCLAVLLWLTNAQDVTNNFFIFSVFLTLSLLLSAMATFLGHKERHQTVLLQTQLQTLQTVLNHLPVTVWQLNQQGIVQIAFGQLHSFGNTAYPLTGSSIFTLYQALPDFLQDIQEALARRINHKPLTIAKNQEYYDVYYQFITDTDLLVIAYNVTQSLKKEQVYVQQLKYHETLFRHATEGFCIIKTNGIIYSVNPTFCQLIGYTKDELQGNSIHLFIDVEMNSEQFPSQWVGKIRHKQGHLVSVLINHFLFKNYEDSSQESLIVNFIKDLTAYKQIEADLHQVRETLETTQRTKSTFLNAINQGIRTPLNNIIGTTELLLKSPIEPRQQRYSIETIRESSENLLNFFNDILAFSRIETGQLNLELSAIDVHALIEDLLGQAALATQRKDLIFICQFSFFATYLLKGDIDRLRQVVNNLLNYAIKSTEQGCILLQVGLLEETEQAVKLHIELNSHGVINTSVLDNLFKSVATADDATQYSIENISIIVARHLIDVMGGTFSFYHQTEDQSTLWFDIVLQKMNCPNTTLGTAEQRANLHNRRVLVAEPHPLYRQFITEQLRLWHLQVDCVSSATECLDSLLDAVALRQAYDVVIIDSCLPYLQGMSLSQIIHANTQVNQIPLIILHPAKQDYPQLSIPNEYNLQKPVMPSKLLQHLFTSILNKADTMNTGTAFLSAHEKHVLLAEDNIINQEVMKDMLLQLHCQVTVVNNGEEVLVALNAQNYDLIFMDCQMPKMDGYQATESIRQQEKKLKTDSHIPIIAVTANAINGARERCFISGMDDYLSKPINSHDLERMLTRYCGLSYFFTEKTSPLVINDVIDDKLMASSNEAYSPHLLSINTQEEIISLSMIETMRQDMQKRGINWLIDLFLTEFPRYQAVVHEAILLLDKDMFYQAVHKLKGGAASVGSISLVNFCKQLEELSKCDNLDEAAEQVEKYLAIECSLLEMALEEEKKKGK</sequence>
<feature type="domain" description="Histidine kinase" evidence="8">
    <location>
        <begin position="321"/>
        <end position="540"/>
    </location>
</feature>
<dbReference type="Gene3D" id="3.40.50.2300">
    <property type="match status" value="2"/>
</dbReference>
<dbReference type="Pfam" id="PF02518">
    <property type="entry name" value="HATPase_c"/>
    <property type="match status" value="1"/>
</dbReference>
<protein>
    <recommendedName>
        <fullName evidence="2">histidine kinase</fullName>
        <ecNumber evidence="2">2.7.13.3</ecNumber>
    </recommendedName>
</protein>
<evidence type="ECO:0000256" key="4">
    <source>
        <dbReference type="ARBA" id="ARBA00023012"/>
    </source>
</evidence>
<dbReference type="STRING" id="288004.AL038_05195"/>
<keyword evidence="7" id="KW-0812">Transmembrane</keyword>
<dbReference type="EC" id="2.7.13.3" evidence="2"/>
<evidence type="ECO:0000259" key="11">
    <source>
        <dbReference type="PROSITE" id="PS50894"/>
    </source>
</evidence>
<dbReference type="InterPro" id="IPR036890">
    <property type="entry name" value="HATPase_C_sf"/>
</dbReference>
<dbReference type="Pfam" id="PF00072">
    <property type="entry name" value="Response_reg"/>
    <property type="match status" value="2"/>
</dbReference>
<dbReference type="InterPro" id="IPR036097">
    <property type="entry name" value="HisK_dim/P_sf"/>
</dbReference>
<dbReference type="InterPro" id="IPR003594">
    <property type="entry name" value="HATPase_dom"/>
</dbReference>
<gene>
    <name evidence="12" type="ORF">BLE401_00790</name>
</gene>
<evidence type="ECO:0000259" key="10">
    <source>
        <dbReference type="PROSITE" id="PS50112"/>
    </source>
</evidence>
<evidence type="ECO:0000313" key="12">
    <source>
        <dbReference type="EMBL" id="AUI67372.2"/>
    </source>
</evidence>
<dbReference type="AlphaFoldDB" id="A0A2N9YA90"/>
<evidence type="ECO:0000259" key="9">
    <source>
        <dbReference type="PROSITE" id="PS50110"/>
    </source>
</evidence>
<dbReference type="InterPro" id="IPR035965">
    <property type="entry name" value="PAS-like_dom_sf"/>
</dbReference>
<feature type="domain" description="PAS" evidence="10">
    <location>
        <begin position="187"/>
        <end position="233"/>
    </location>
</feature>
<dbReference type="CDD" id="cd00088">
    <property type="entry name" value="HPT"/>
    <property type="match status" value="1"/>
</dbReference>
<dbReference type="CDD" id="cd00156">
    <property type="entry name" value="REC"/>
    <property type="match status" value="1"/>
</dbReference>
<dbReference type="InterPro" id="IPR000014">
    <property type="entry name" value="PAS"/>
</dbReference>
<feature type="modified residue" description="Phosphohistidine" evidence="5">
    <location>
        <position position="916"/>
    </location>
</feature>
<feature type="domain" description="Response regulatory" evidence="9">
    <location>
        <begin position="561"/>
        <end position="679"/>
    </location>
</feature>
<dbReference type="CDD" id="cd00082">
    <property type="entry name" value="HisKA"/>
    <property type="match status" value="1"/>
</dbReference>